<dbReference type="InterPro" id="IPR038071">
    <property type="entry name" value="UROD/MetE-like_sf"/>
</dbReference>
<accession>A0A192H1I1</accession>
<dbReference type="GO" id="GO:0006779">
    <property type="term" value="P:porphyrin-containing compound biosynthetic process"/>
    <property type="evidence" value="ECO:0007669"/>
    <property type="project" value="InterPro"/>
</dbReference>
<feature type="domain" description="Uroporphyrinogen decarboxylase (URO-D)" evidence="1">
    <location>
        <begin position="147"/>
        <end position="335"/>
    </location>
</feature>
<dbReference type="Gene3D" id="3.20.20.210">
    <property type="match status" value="1"/>
</dbReference>
<evidence type="ECO:0000313" key="2">
    <source>
        <dbReference type="EMBL" id="ANK62220.1"/>
    </source>
</evidence>
<proteinExistence type="predicted"/>
<dbReference type="OrthoDB" id="7375127at2"/>
<dbReference type="InterPro" id="IPR000257">
    <property type="entry name" value="Uroporphyrinogen_deCOase"/>
</dbReference>
<keyword evidence="3" id="KW-1185">Reference proteome</keyword>
<dbReference type="Proteomes" id="UP000078582">
    <property type="component" value="Chromosome"/>
</dbReference>
<dbReference type="SMR" id="A0A192H1I1"/>
<dbReference type="Pfam" id="PF01208">
    <property type="entry name" value="URO-D"/>
    <property type="match status" value="1"/>
</dbReference>
<dbReference type="RefSeq" id="WP_068225661.1">
    <property type="nucleotide sequence ID" value="NZ_CP014623.1"/>
</dbReference>
<gene>
    <name evidence="2" type="ORF">AYR53_05200</name>
</gene>
<dbReference type="KEGG" id="lbt:AYR52_08800"/>
<dbReference type="GO" id="GO:0004853">
    <property type="term" value="F:uroporphyrinogen decarboxylase activity"/>
    <property type="evidence" value="ECO:0007669"/>
    <property type="project" value="InterPro"/>
</dbReference>
<dbReference type="SUPFAM" id="SSF51726">
    <property type="entry name" value="UROD/MetE-like"/>
    <property type="match status" value="1"/>
</dbReference>
<name>A0A192H1I1_9LACO</name>
<reference evidence="2 3" key="1">
    <citation type="submission" date="2016-03" db="EMBL/GenBank/DDBJ databases">
        <title>Pediococcus and Lactobacillus from brewery environment - whole genome sequencing and assembly.</title>
        <authorList>
            <person name="Behr J."/>
            <person name="Geissler A.J."/>
            <person name="Vogel R.F."/>
        </authorList>
    </citation>
    <scope>NUCLEOTIDE SEQUENCE [LARGE SCALE GENOMIC DNA]</scope>
    <source>
        <strain evidence="2 3">TMW 1.1989</strain>
    </source>
</reference>
<evidence type="ECO:0000313" key="3">
    <source>
        <dbReference type="Proteomes" id="UP000078582"/>
    </source>
</evidence>
<protein>
    <submittedName>
        <fullName evidence="2">Uroporphyrinogen decarboxylase</fullName>
    </submittedName>
</protein>
<dbReference type="EMBL" id="CP014873">
    <property type="protein sequence ID" value="ANK62220.1"/>
    <property type="molecule type" value="Genomic_DNA"/>
</dbReference>
<evidence type="ECO:0000259" key="1">
    <source>
        <dbReference type="Pfam" id="PF01208"/>
    </source>
</evidence>
<dbReference type="AlphaFoldDB" id="A0A192H1I1"/>
<sequence length="336" mass="38399">MVDLKKNVLRAFANEEEEKVPVSFWRHFAKSEFTDAATHPEIVDINVKGHESYIKKVSPDFIKFMTDGYFIYPFLNVKDVRQLTSLEHLKSLPKDHSWFKEQASLAKRQVKIANDQFTFYTIFSPLTILKWALIDHAKEPLTLADKRFADLYSEDPRALKKILTIIGTDLKELVKVVLNAGIDGIYYSTQSIQDSRTDNLDFFNDIQRVIDHDVIKTINERADFNVLHICGFDGATNHLEWYRDYQLQIINWSTHSDGYSLAEGKKLFGDRPVLGGFGIEKTDVLYSGSKAEIQAAAKELVNEVGKKGVIIGADCTIQRDIPYEHLIWAIEAVHSV</sequence>
<organism evidence="2 3">
    <name type="scientific">Loigolactobacillus backii</name>
    <dbReference type="NCBI Taxonomy" id="375175"/>
    <lineage>
        <taxon>Bacteria</taxon>
        <taxon>Bacillati</taxon>
        <taxon>Bacillota</taxon>
        <taxon>Bacilli</taxon>
        <taxon>Lactobacillales</taxon>
        <taxon>Lactobacillaceae</taxon>
        <taxon>Loigolactobacillus</taxon>
    </lineage>
</organism>
<dbReference type="GeneID" id="42981642"/>
<dbReference type="STRING" id="375175.AYR53_05200"/>